<evidence type="ECO:0000256" key="2">
    <source>
        <dbReference type="SAM" id="Phobius"/>
    </source>
</evidence>
<feature type="transmembrane region" description="Helical" evidence="2">
    <location>
        <begin position="171"/>
        <end position="192"/>
    </location>
</feature>
<dbReference type="RefSeq" id="WP_111592493.1">
    <property type="nucleotide sequence ID" value="NZ_QLMA01000004.1"/>
</dbReference>
<evidence type="ECO:0000256" key="1">
    <source>
        <dbReference type="SAM" id="MobiDB-lite"/>
    </source>
</evidence>
<dbReference type="Pfam" id="PF03929">
    <property type="entry name" value="PepSY_TM"/>
    <property type="match status" value="1"/>
</dbReference>
<evidence type="ECO:0000313" key="4">
    <source>
        <dbReference type="Proteomes" id="UP000249819"/>
    </source>
</evidence>
<gene>
    <name evidence="3" type="ORF">CLV59_104156</name>
</gene>
<accession>A0A327VY17</accession>
<keyword evidence="2" id="KW-0472">Membrane</keyword>
<protein>
    <submittedName>
        <fullName evidence="3">Putative iron-regulated membrane protein</fullName>
    </submittedName>
</protein>
<sequence>MKIFFRRIHLYLGLAAGLIITISCLTGAMLVFETDITQALNHDRYFVTPAGNRLPLDTLAARVQQVVPKAKIARIQVFADPNRTVQVLFEEGKKKEGKEGKEGKGERAEKQEKAKGDKPGKEAPKKKEKGRTAFVNPYTGQVIELYSYQNTFYYKIFSLHRWLLSGDTGKVIIGSSTFIFLFILITGIILWIPKTKNILQQRLKIKWDGNWKRVNNDLHVVLGFYTSIFLFIIAFTGLTWSFQWFSNAFYAPIGGTKQATMPNSAPVVADANQVISFETAVTAVQKADPTAFFYTVAAPKDSAATFVVNALPKNANIEVATTTYYVDQHAGNIVSSQTFAERQLNQQVKSLIKPIHTGALYGTPTKILWLMIALMGAIFPTTGTLMWINRTRKKKKKAPAKTPLQESVTA</sequence>
<dbReference type="InterPro" id="IPR005625">
    <property type="entry name" value="PepSY-ass_TM"/>
</dbReference>
<dbReference type="AlphaFoldDB" id="A0A327VY17"/>
<organism evidence="3 4">
    <name type="scientific">Chitinophaga dinghuensis</name>
    <dbReference type="NCBI Taxonomy" id="1539050"/>
    <lineage>
        <taxon>Bacteria</taxon>
        <taxon>Pseudomonadati</taxon>
        <taxon>Bacteroidota</taxon>
        <taxon>Chitinophagia</taxon>
        <taxon>Chitinophagales</taxon>
        <taxon>Chitinophagaceae</taxon>
        <taxon>Chitinophaga</taxon>
    </lineage>
</organism>
<dbReference type="PROSITE" id="PS51257">
    <property type="entry name" value="PROKAR_LIPOPROTEIN"/>
    <property type="match status" value="1"/>
</dbReference>
<feature type="compositionally biased region" description="Basic and acidic residues" evidence="1">
    <location>
        <begin position="96"/>
        <end position="125"/>
    </location>
</feature>
<evidence type="ECO:0000313" key="3">
    <source>
        <dbReference type="EMBL" id="RAJ81931.1"/>
    </source>
</evidence>
<reference evidence="3 4" key="1">
    <citation type="submission" date="2018-06" db="EMBL/GenBank/DDBJ databases">
        <title>Genomic Encyclopedia of Archaeal and Bacterial Type Strains, Phase II (KMG-II): from individual species to whole genera.</title>
        <authorList>
            <person name="Goeker M."/>
        </authorList>
    </citation>
    <scope>NUCLEOTIDE SEQUENCE [LARGE SCALE GENOMIC DNA]</scope>
    <source>
        <strain evidence="3 4">DSM 29821</strain>
    </source>
</reference>
<feature type="transmembrane region" description="Helical" evidence="2">
    <location>
        <begin position="12"/>
        <end position="32"/>
    </location>
</feature>
<keyword evidence="4" id="KW-1185">Reference proteome</keyword>
<dbReference type="PANTHER" id="PTHR34219">
    <property type="entry name" value="IRON-REGULATED INNER MEMBRANE PROTEIN-RELATED"/>
    <property type="match status" value="1"/>
</dbReference>
<keyword evidence="2" id="KW-0812">Transmembrane</keyword>
<feature type="transmembrane region" description="Helical" evidence="2">
    <location>
        <begin position="220"/>
        <end position="242"/>
    </location>
</feature>
<dbReference type="PANTHER" id="PTHR34219:SF3">
    <property type="entry name" value="BLL7967 PROTEIN"/>
    <property type="match status" value="1"/>
</dbReference>
<comment type="caution">
    <text evidence="3">The sequence shown here is derived from an EMBL/GenBank/DDBJ whole genome shotgun (WGS) entry which is preliminary data.</text>
</comment>
<proteinExistence type="predicted"/>
<dbReference type="OrthoDB" id="111691at2"/>
<name>A0A327VY17_9BACT</name>
<feature type="region of interest" description="Disordered" evidence="1">
    <location>
        <begin position="96"/>
        <end position="130"/>
    </location>
</feature>
<dbReference type="Proteomes" id="UP000249819">
    <property type="component" value="Unassembled WGS sequence"/>
</dbReference>
<keyword evidence="2" id="KW-1133">Transmembrane helix</keyword>
<dbReference type="EMBL" id="QLMA01000004">
    <property type="protein sequence ID" value="RAJ81931.1"/>
    <property type="molecule type" value="Genomic_DNA"/>
</dbReference>
<feature type="transmembrane region" description="Helical" evidence="2">
    <location>
        <begin position="367"/>
        <end position="388"/>
    </location>
</feature>